<comment type="caution">
    <text evidence="1">The sequence shown here is derived from an EMBL/GenBank/DDBJ whole genome shotgun (WGS) entry which is preliminary data.</text>
</comment>
<reference evidence="1" key="1">
    <citation type="submission" date="2023-04" db="EMBL/GenBank/DDBJ databases">
        <title>Ambrosiozyma monospora NBRC 10751.</title>
        <authorList>
            <person name="Ichikawa N."/>
            <person name="Sato H."/>
            <person name="Tonouchi N."/>
        </authorList>
    </citation>
    <scope>NUCLEOTIDE SEQUENCE</scope>
    <source>
        <strain evidence="1">NBRC 10751</strain>
    </source>
</reference>
<name>A0ACB5TDI0_AMBMO</name>
<protein>
    <submittedName>
        <fullName evidence="1">Unnamed protein product</fullName>
    </submittedName>
</protein>
<sequence length="73" mass="7924">MLDWKALRLSRSQGYWTKFNQTNETVGLDGLDDPELIKEYDAKVLEAKAALKSAHTSKSSTPAPSSAGEAVKA</sequence>
<keyword evidence="2" id="KW-1185">Reference proteome</keyword>
<accession>A0ACB5TDI0</accession>
<gene>
    <name evidence="1" type="ORF">Amon02_000806100</name>
</gene>
<evidence type="ECO:0000313" key="2">
    <source>
        <dbReference type="Proteomes" id="UP001165064"/>
    </source>
</evidence>
<evidence type="ECO:0000313" key="1">
    <source>
        <dbReference type="EMBL" id="GME86689.1"/>
    </source>
</evidence>
<organism evidence="1 2">
    <name type="scientific">Ambrosiozyma monospora</name>
    <name type="common">Yeast</name>
    <name type="synonym">Endomycopsis monosporus</name>
    <dbReference type="NCBI Taxonomy" id="43982"/>
    <lineage>
        <taxon>Eukaryota</taxon>
        <taxon>Fungi</taxon>
        <taxon>Dikarya</taxon>
        <taxon>Ascomycota</taxon>
        <taxon>Saccharomycotina</taxon>
        <taxon>Pichiomycetes</taxon>
        <taxon>Pichiales</taxon>
        <taxon>Pichiaceae</taxon>
        <taxon>Ambrosiozyma</taxon>
    </lineage>
</organism>
<dbReference type="EMBL" id="BSXS01006963">
    <property type="protein sequence ID" value="GME86689.1"/>
    <property type="molecule type" value="Genomic_DNA"/>
</dbReference>
<proteinExistence type="predicted"/>
<dbReference type="Proteomes" id="UP001165064">
    <property type="component" value="Unassembled WGS sequence"/>
</dbReference>